<dbReference type="InterPro" id="IPR004143">
    <property type="entry name" value="BPL_LPL_catalytic"/>
</dbReference>
<protein>
    <recommendedName>
        <fullName evidence="3">lipoate--protein ligase</fullName>
        <ecNumber evidence="3">6.3.1.20</ecNumber>
    </recommendedName>
</protein>
<dbReference type="PANTHER" id="PTHR12561:SF3">
    <property type="entry name" value="LIPOYLTRANSFERASE 1, MITOCHONDRIAL"/>
    <property type="match status" value="1"/>
</dbReference>
<keyword evidence="5" id="KW-0547">Nucleotide-binding</keyword>
<comment type="pathway">
    <text evidence="1">Protein modification; protein lipoylation via exogenous pathway; protein N(6)-(lipoyl)lysine from lipoate: step 2/2.</text>
</comment>
<dbReference type="GO" id="GO:0009249">
    <property type="term" value="P:protein lipoylation"/>
    <property type="evidence" value="ECO:0007669"/>
    <property type="project" value="InterPro"/>
</dbReference>
<evidence type="ECO:0000256" key="4">
    <source>
        <dbReference type="ARBA" id="ARBA00022598"/>
    </source>
</evidence>
<dbReference type="Proteomes" id="UP000286907">
    <property type="component" value="Chromosome"/>
</dbReference>
<gene>
    <name evidence="9" type="ORF">DLJ48_02000</name>
</gene>
<evidence type="ECO:0000256" key="6">
    <source>
        <dbReference type="ARBA" id="ARBA00022840"/>
    </source>
</evidence>
<keyword evidence="4 9" id="KW-0436">Ligase</keyword>
<reference evidence="9 10" key="1">
    <citation type="journal article" date="2019" name="Syst. Appl. Microbiol.">
        <title>Oenococcus sicerae sp. nov., isolated from French cider.</title>
        <authorList>
            <person name="Cousin F.J."/>
            <person name="Le Guellec R."/>
            <person name="Chagnot C."/>
            <person name="Goux D."/>
            <person name="Dalmasso M."/>
            <person name="Laplace J.M."/>
            <person name="Cretenet M."/>
        </authorList>
    </citation>
    <scope>NUCLEOTIDE SEQUENCE [LARGE SCALE GENOMIC DNA]</scope>
    <source>
        <strain evidence="9 10">UCMA 15228</strain>
    </source>
</reference>
<dbReference type="PROSITE" id="PS51733">
    <property type="entry name" value="BPL_LPL_CATALYTIC"/>
    <property type="match status" value="1"/>
</dbReference>
<dbReference type="NCBIfam" id="TIGR00545">
    <property type="entry name" value="lipoyltrans"/>
    <property type="match status" value="1"/>
</dbReference>
<dbReference type="Pfam" id="PF21948">
    <property type="entry name" value="LplA-B_cat"/>
    <property type="match status" value="1"/>
</dbReference>
<sequence>MKYISYQNTDAYYNVALEHYLLEEADLTEAVFFFSQYGNAVIVGKNQNSFAEVNQAYAREHHIQVARRETGGGAVYDDLGNISFSFVLPVEDPGKVNFKKFVQPMVDALHQIGVAVIADGRNDLVIKGKKVSGSAQRYVNGRLLHHGTLLFDINTEVMSHVLTPAKDKFISKAAKSVQSRVGLIKDALPAGFTILDLKKQLTKELAAGDNELKLSSAAWARVQQLRDDTFVSWDWNWGTTPAFQFNQHKRFAGGRIELHANIDRGRISAIKIQGDFLGIGDISQLEQALIGQAFSHAAVEKLCQTLPFKNYFGENISIQEFADLFQN</sequence>
<evidence type="ECO:0000313" key="10">
    <source>
        <dbReference type="Proteomes" id="UP000286907"/>
    </source>
</evidence>
<evidence type="ECO:0000256" key="3">
    <source>
        <dbReference type="ARBA" id="ARBA00012367"/>
    </source>
</evidence>
<dbReference type="InterPro" id="IPR045864">
    <property type="entry name" value="aa-tRNA-synth_II/BPL/LPL"/>
</dbReference>
<dbReference type="Gene3D" id="3.30.390.50">
    <property type="entry name" value="CO dehydrogenase flavoprotein, C-terminal domain"/>
    <property type="match status" value="1"/>
</dbReference>
<dbReference type="PANTHER" id="PTHR12561">
    <property type="entry name" value="LIPOATE-PROTEIN LIGASE"/>
    <property type="match status" value="1"/>
</dbReference>
<dbReference type="InterPro" id="IPR004562">
    <property type="entry name" value="LipoylTrfase_LipoateP_Ligase"/>
</dbReference>
<dbReference type="EC" id="6.3.1.20" evidence="3"/>
<dbReference type="SUPFAM" id="SSF55681">
    <property type="entry name" value="Class II aaRS and biotin synthetases"/>
    <property type="match status" value="1"/>
</dbReference>
<dbReference type="SUPFAM" id="SSF82649">
    <property type="entry name" value="SufE/NifU"/>
    <property type="match status" value="1"/>
</dbReference>
<dbReference type="GO" id="GO:0017118">
    <property type="term" value="F:lipoyltransferase activity"/>
    <property type="evidence" value="ECO:0007669"/>
    <property type="project" value="TreeGrafter"/>
</dbReference>
<accession>A0AAE5TQ47</accession>
<dbReference type="GO" id="GO:0005524">
    <property type="term" value="F:ATP binding"/>
    <property type="evidence" value="ECO:0007669"/>
    <property type="project" value="UniProtKB-KW"/>
</dbReference>
<comment type="pathway">
    <text evidence="2">Protein modification; protein lipoylation via exogenous pathway; protein N(6)-(lipoyl)lysine from lipoate: step 1/2.</text>
</comment>
<evidence type="ECO:0000256" key="1">
    <source>
        <dbReference type="ARBA" id="ARBA00005085"/>
    </source>
</evidence>
<dbReference type="Pfam" id="PF10437">
    <property type="entry name" value="Lip_prot_lig_C"/>
    <property type="match status" value="1"/>
</dbReference>
<organism evidence="9 10">
    <name type="scientific">Oenococcus sicerae</name>
    <dbReference type="NCBI Taxonomy" id="2203724"/>
    <lineage>
        <taxon>Bacteria</taxon>
        <taxon>Bacillati</taxon>
        <taxon>Bacillota</taxon>
        <taxon>Bacilli</taxon>
        <taxon>Lactobacillales</taxon>
        <taxon>Lactobacillaceae</taxon>
        <taxon>Oenococcus</taxon>
    </lineage>
</organism>
<evidence type="ECO:0000256" key="7">
    <source>
        <dbReference type="ARBA" id="ARBA00048037"/>
    </source>
</evidence>
<dbReference type="Gene3D" id="3.30.930.10">
    <property type="entry name" value="Bira Bifunctional Protein, Domain 2"/>
    <property type="match status" value="1"/>
</dbReference>
<dbReference type="AlphaFoldDB" id="A0AAE5TQ47"/>
<evidence type="ECO:0000256" key="2">
    <source>
        <dbReference type="ARBA" id="ARBA00005124"/>
    </source>
</evidence>
<dbReference type="KEGG" id="osi:DLJ48_02000"/>
<dbReference type="GO" id="GO:0005737">
    <property type="term" value="C:cytoplasm"/>
    <property type="evidence" value="ECO:0007669"/>
    <property type="project" value="TreeGrafter"/>
</dbReference>
<keyword evidence="6" id="KW-0067">ATP-binding</keyword>
<keyword evidence="10" id="KW-1185">Reference proteome</keyword>
<dbReference type="CDD" id="cd16443">
    <property type="entry name" value="LplA"/>
    <property type="match status" value="1"/>
</dbReference>
<dbReference type="EMBL" id="CP029684">
    <property type="protein sequence ID" value="QAS69380.1"/>
    <property type="molecule type" value="Genomic_DNA"/>
</dbReference>
<evidence type="ECO:0000313" key="9">
    <source>
        <dbReference type="EMBL" id="QAS69380.1"/>
    </source>
</evidence>
<evidence type="ECO:0000256" key="5">
    <source>
        <dbReference type="ARBA" id="ARBA00022741"/>
    </source>
</evidence>
<evidence type="ECO:0000259" key="8">
    <source>
        <dbReference type="PROSITE" id="PS51733"/>
    </source>
</evidence>
<dbReference type="InterPro" id="IPR019491">
    <property type="entry name" value="Lipoate_protein_ligase_C"/>
</dbReference>
<feature type="domain" description="BPL/LPL catalytic" evidence="8">
    <location>
        <begin position="26"/>
        <end position="213"/>
    </location>
</feature>
<dbReference type="RefSeq" id="WP_128685441.1">
    <property type="nucleotide sequence ID" value="NZ_CP029684.2"/>
</dbReference>
<comment type="catalytic activity">
    <reaction evidence="7">
        <text>L-lysyl-[lipoyl-carrier protein] + (R)-lipoate + ATP = N(6)-[(R)-lipoyl]-L-lysyl-[lipoyl-carrier protein] + AMP + diphosphate + H(+)</text>
        <dbReference type="Rhea" id="RHEA:49288"/>
        <dbReference type="Rhea" id="RHEA-COMP:10500"/>
        <dbReference type="Rhea" id="RHEA-COMP:10502"/>
        <dbReference type="ChEBI" id="CHEBI:15378"/>
        <dbReference type="ChEBI" id="CHEBI:29969"/>
        <dbReference type="ChEBI" id="CHEBI:30616"/>
        <dbReference type="ChEBI" id="CHEBI:33019"/>
        <dbReference type="ChEBI" id="CHEBI:83088"/>
        <dbReference type="ChEBI" id="CHEBI:83099"/>
        <dbReference type="ChEBI" id="CHEBI:456215"/>
        <dbReference type="EC" id="6.3.1.20"/>
    </reaction>
</comment>
<dbReference type="GO" id="GO:0016979">
    <property type="term" value="F:lipoate-protein ligase activity"/>
    <property type="evidence" value="ECO:0007669"/>
    <property type="project" value="UniProtKB-EC"/>
</dbReference>
<proteinExistence type="predicted"/>
<name>A0AAE5TQ47_9LACO</name>